<dbReference type="InterPro" id="IPR057326">
    <property type="entry name" value="KR_dom"/>
</dbReference>
<dbReference type="PANTHER" id="PTHR43245">
    <property type="entry name" value="BIFUNCTIONAL POLYMYXIN RESISTANCE PROTEIN ARNA"/>
    <property type="match status" value="1"/>
</dbReference>
<feature type="compositionally biased region" description="Basic and acidic residues" evidence="1">
    <location>
        <begin position="173"/>
        <end position="182"/>
    </location>
</feature>
<dbReference type="InterPro" id="IPR001509">
    <property type="entry name" value="Epimerase_deHydtase"/>
</dbReference>
<feature type="compositionally biased region" description="Basic residues" evidence="1">
    <location>
        <begin position="58"/>
        <end position="68"/>
    </location>
</feature>
<evidence type="ECO:0000259" key="2">
    <source>
        <dbReference type="SMART" id="SM00822"/>
    </source>
</evidence>
<evidence type="ECO:0000256" key="1">
    <source>
        <dbReference type="SAM" id="MobiDB-lite"/>
    </source>
</evidence>
<feature type="region of interest" description="Disordered" evidence="1">
    <location>
        <begin position="1"/>
        <end position="199"/>
    </location>
</feature>
<organism evidence="3 4">
    <name type="scientific">Nonomuraea deserti</name>
    <dbReference type="NCBI Taxonomy" id="1848322"/>
    <lineage>
        <taxon>Bacteria</taxon>
        <taxon>Bacillati</taxon>
        <taxon>Actinomycetota</taxon>
        <taxon>Actinomycetes</taxon>
        <taxon>Streptosporangiales</taxon>
        <taxon>Streptosporangiaceae</taxon>
        <taxon>Nonomuraea</taxon>
    </lineage>
</organism>
<evidence type="ECO:0000313" key="4">
    <source>
        <dbReference type="Proteomes" id="UP000295258"/>
    </source>
</evidence>
<dbReference type="PANTHER" id="PTHR43245:SF13">
    <property type="entry name" value="UDP-D-APIOSE_UDP-D-XYLOSE SYNTHASE 2"/>
    <property type="match status" value="1"/>
</dbReference>
<feature type="region of interest" description="Disordered" evidence="1">
    <location>
        <begin position="464"/>
        <end position="485"/>
    </location>
</feature>
<dbReference type="Gene3D" id="3.40.50.720">
    <property type="entry name" value="NAD(P)-binding Rossmann-like Domain"/>
    <property type="match status" value="1"/>
</dbReference>
<sequence>MRLPRRRDLRRAAAARHRAGQGHGGGGLGVPPRPSLAVRRRHLGGCHEDLPLGVPWHGGRRQGPHRHPGPGLLHPRPELVRPRPRPGRRAHPQRRRPGLRRPERRHAAAQHDRPVHHARPERGRPVLGRRAAGGGQLPRRRRLHRQHRPHAAGPPAGRAARHRQPVRAQLRARLPDPAEHPLRARRQGGQRLARHGRAHPVAGTTRLAGDHMSAWQGTRTLVTGATGFIGSHLARRLAGLGARVHAVSRRPPATAGHGERWHAADLRDAAATAALMAAVRPEVVFHLASEVTGAREPEAVAPTLAGNLGAAVNLLTAVTGAPVRSVVLAGSVEEPRDGQAPSSPYAAAKAAATGYARMFHALWRVPVSVLRVAMVYGPGEPNTARLVPYVATSLLRGQSPRLTSGARLVTWVYVEDVVDAFVLAGANGDAAGHVLDIGTPEPVSIRHTAELLADIVAGTTGGRPGGAAGGTAGSSAGGGSGGGAGGSARPVFGAVAARPLDRTQRSDIGPAERVLRWRPATTLEAGLRQTVDWYAKRM</sequence>
<dbReference type="InterPro" id="IPR036291">
    <property type="entry name" value="NAD(P)-bd_dom_sf"/>
</dbReference>
<dbReference type="SMART" id="SM00822">
    <property type="entry name" value="PKS_KR"/>
    <property type="match status" value="1"/>
</dbReference>
<feature type="compositionally biased region" description="Basic and acidic residues" evidence="1">
    <location>
        <begin position="105"/>
        <end position="124"/>
    </location>
</feature>
<proteinExistence type="predicted"/>
<accession>A0A4R4WDV4</accession>
<reference evidence="3 4" key="1">
    <citation type="submission" date="2019-03" db="EMBL/GenBank/DDBJ databases">
        <title>Draft genome sequences of novel Actinobacteria.</title>
        <authorList>
            <person name="Sahin N."/>
            <person name="Ay H."/>
            <person name="Saygin H."/>
        </authorList>
    </citation>
    <scope>NUCLEOTIDE SEQUENCE [LARGE SCALE GENOMIC DNA]</scope>
    <source>
        <strain evidence="3 4">KC310</strain>
    </source>
</reference>
<name>A0A4R4WDV4_9ACTN</name>
<feature type="domain" description="Ketoreductase" evidence="2">
    <location>
        <begin position="219"/>
        <end position="378"/>
    </location>
</feature>
<feature type="compositionally biased region" description="Basic residues" evidence="1">
    <location>
        <begin position="183"/>
        <end position="198"/>
    </location>
</feature>
<keyword evidence="4" id="KW-1185">Reference proteome</keyword>
<protein>
    <submittedName>
        <fullName evidence="3">NAD-dependent epimerase/dehydratase family protein</fullName>
    </submittedName>
</protein>
<feature type="compositionally biased region" description="Basic residues" evidence="1">
    <location>
        <begin position="82"/>
        <end position="104"/>
    </location>
</feature>
<dbReference type="Pfam" id="PF01370">
    <property type="entry name" value="Epimerase"/>
    <property type="match status" value="1"/>
</dbReference>
<dbReference type="InterPro" id="IPR050177">
    <property type="entry name" value="Lipid_A_modif_metabolic_enz"/>
</dbReference>
<dbReference type="AlphaFoldDB" id="A0A4R4WDV4"/>
<dbReference type="EMBL" id="SMKO01000007">
    <property type="protein sequence ID" value="TDD11610.1"/>
    <property type="molecule type" value="Genomic_DNA"/>
</dbReference>
<feature type="compositionally biased region" description="Basic residues" evidence="1">
    <location>
        <begin position="1"/>
        <end position="20"/>
    </location>
</feature>
<dbReference type="SUPFAM" id="SSF51735">
    <property type="entry name" value="NAD(P)-binding Rossmann-fold domains"/>
    <property type="match status" value="1"/>
</dbReference>
<gene>
    <name evidence="3" type="ORF">E1292_04545</name>
</gene>
<dbReference type="Proteomes" id="UP000295258">
    <property type="component" value="Unassembled WGS sequence"/>
</dbReference>
<feature type="compositionally biased region" description="Basic residues" evidence="1">
    <location>
        <begin position="138"/>
        <end position="150"/>
    </location>
</feature>
<evidence type="ECO:0000313" key="3">
    <source>
        <dbReference type="EMBL" id="TDD11610.1"/>
    </source>
</evidence>
<comment type="caution">
    <text evidence="3">The sequence shown here is derived from an EMBL/GenBank/DDBJ whole genome shotgun (WGS) entry which is preliminary data.</text>
</comment>